<evidence type="ECO:0000256" key="1">
    <source>
        <dbReference type="ARBA" id="ARBA00008779"/>
    </source>
</evidence>
<protein>
    <submittedName>
        <fullName evidence="6">Sulfatase-like hydrolase/transferase</fullName>
    </submittedName>
</protein>
<dbReference type="CDD" id="cd16035">
    <property type="entry name" value="sulfatase_like"/>
    <property type="match status" value="1"/>
</dbReference>
<dbReference type="InterPro" id="IPR024607">
    <property type="entry name" value="Sulfatase_CS"/>
</dbReference>
<dbReference type="Gene3D" id="3.40.720.10">
    <property type="entry name" value="Alkaline Phosphatase, subunit A"/>
    <property type="match status" value="1"/>
</dbReference>
<comment type="caution">
    <text evidence="6">The sequence shown here is derived from an EMBL/GenBank/DDBJ whole genome shotgun (WGS) entry which is preliminary data.</text>
</comment>
<dbReference type="PANTHER" id="PTHR42693">
    <property type="entry name" value="ARYLSULFATASE FAMILY MEMBER"/>
    <property type="match status" value="1"/>
</dbReference>
<evidence type="ECO:0000313" key="6">
    <source>
        <dbReference type="EMBL" id="MDV2476524.1"/>
    </source>
</evidence>
<proteinExistence type="inferred from homology"/>
<organism evidence="6 7">
    <name type="scientific">Rhodococcus zopfii</name>
    <dbReference type="NCBI Taxonomy" id="43772"/>
    <lineage>
        <taxon>Bacteria</taxon>
        <taxon>Bacillati</taxon>
        <taxon>Actinomycetota</taxon>
        <taxon>Actinomycetes</taxon>
        <taxon>Mycobacteriales</taxon>
        <taxon>Nocardiaceae</taxon>
        <taxon>Rhodococcus</taxon>
    </lineage>
</organism>
<comment type="similarity">
    <text evidence="1">Belongs to the sulfatase family.</text>
</comment>
<keyword evidence="2" id="KW-0479">Metal-binding</keyword>
<reference evidence="6 7" key="1">
    <citation type="submission" date="2019-10" db="EMBL/GenBank/DDBJ databases">
        <title>Draft Genome Assembly of Rhodococcus zopfii DSM44189.</title>
        <authorList>
            <person name="Sutton J.M."/>
            <person name="Akob D.M."/>
            <person name="Bushman T.J."/>
        </authorList>
    </citation>
    <scope>NUCLEOTIDE SEQUENCE [LARGE SCALE GENOMIC DNA]</scope>
    <source>
        <strain evidence="6 7">DSM 44189</strain>
    </source>
</reference>
<evidence type="ECO:0000256" key="2">
    <source>
        <dbReference type="ARBA" id="ARBA00022723"/>
    </source>
</evidence>
<gene>
    <name evidence="6" type="ORF">F8M49_16510</name>
</gene>
<accession>A0ABU3WSE2</accession>
<dbReference type="PROSITE" id="PS51318">
    <property type="entry name" value="TAT"/>
    <property type="match status" value="1"/>
</dbReference>
<keyword evidence="4" id="KW-0106">Calcium</keyword>
<dbReference type="InterPro" id="IPR000917">
    <property type="entry name" value="Sulfatase_N"/>
</dbReference>
<evidence type="ECO:0000256" key="4">
    <source>
        <dbReference type="ARBA" id="ARBA00022837"/>
    </source>
</evidence>
<evidence type="ECO:0000259" key="5">
    <source>
        <dbReference type="Pfam" id="PF00884"/>
    </source>
</evidence>
<evidence type="ECO:0000256" key="3">
    <source>
        <dbReference type="ARBA" id="ARBA00022801"/>
    </source>
</evidence>
<evidence type="ECO:0000313" key="7">
    <source>
        <dbReference type="Proteomes" id="UP001275440"/>
    </source>
</evidence>
<dbReference type="PANTHER" id="PTHR42693:SF53">
    <property type="entry name" value="ENDO-4-O-SULFATASE"/>
    <property type="match status" value="1"/>
</dbReference>
<name>A0ABU3WSE2_9NOCA</name>
<dbReference type="EMBL" id="WBMO01000001">
    <property type="protein sequence ID" value="MDV2476524.1"/>
    <property type="molecule type" value="Genomic_DNA"/>
</dbReference>
<dbReference type="InterPro" id="IPR017850">
    <property type="entry name" value="Alkaline_phosphatase_core_sf"/>
</dbReference>
<keyword evidence="3" id="KW-0378">Hydrolase</keyword>
<dbReference type="InterPro" id="IPR006311">
    <property type="entry name" value="TAT_signal"/>
</dbReference>
<dbReference type="Proteomes" id="UP001275440">
    <property type="component" value="Unassembled WGS sequence"/>
</dbReference>
<dbReference type="SUPFAM" id="SSF53649">
    <property type="entry name" value="Alkaline phosphatase-like"/>
    <property type="match status" value="1"/>
</dbReference>
<dbReference type="InterPro" id="IPR050738">
    <property type="entry name" value="Sulfatase"/>
</dbReference>
<dbReference type="Pfam" id="PF00884">
    <property type="entry name" value="Sulfatase"/>
    <property type="match status" value="1"/>
</dbReference>
<feature type="domain" description="Sulfatase N-terminal" evidence="5">
    <location>
        <begin position="49"/>
        <end position="406"/>
    </location>
</feature>
<dbReference type="PROSITE" id="PS00523">
    <property type="entry name" value="SULFATASE_1"/>
    <property type="match status" value="1"/>
</dbReference>
<keyword evidence="7" id="KW-1185">Reference proteome</keyword>
<sequence>MTVQQAVPVRDGDWRVNRRTFLVGAGAFLAAGLVGAGSASAQPGRPHRPNILIIITDQERRPMHWPADWARNNLPNRQRLVDSGLTFTRSFCNAAMCSPSRSTLFTGLYPAQHGVVNTLTSGGTLSPTEPVLPVDGQNMAKMLLSAGYDVHYRGKWHMSKGADGGDPTPEDIAEYGFAGWEPPEAGQDTAPENFGGGCADRDRKIAGDAADFLRSRRTSDANPFALIVSFANPHDILSYPKTWDQVDGDCNNYGAVAPEAFEQGIELPPNMDENLLLNFKPTAQAELLLLLAGALGPLVGPEAARRYVNLYAYMHKVVDEHIGTVLDALDSVSGLREQTVVFRVADHGEMGMSHGGLRQKAFNAYEETLNVPLVVSNPRMFPQAASTDALASLIDVMPTLATLAGVPDRSAWTFKGVDLSPVIDEASAHPGGPSPQVQDSVLFTFDDENVAAANGQSIVRQPNHIRAVRQDRWKYAMYFDPSGRELPQFELYDLHNDPLEMSNRANPFDLGNFDRAQVDAMHAVLVDVMARTGTTPAVPIPPPVPPVPVPAGSLGALVPSGSAGG</sequence>